<evidence type="ECO:0000313" key="3">
    <source>
        <dbReference type="Proteomes" id="UP000015464"/>
    </source>
</evidence>
<feature type="transmembrane region" description="Helical" evidence="1">
    <location>
        <begin position="56"/>
        <end position="73"/>
    </location>
</feature>
<dbReference type="OMA" id="SYYKRYD"/>
<dbReference type="SUPFAM" id="SSF51735">
    <property type="entry name" value="NAD(P)-binding Rossmann-fold domains"/>
    <property type="match status" value="1"/>
</dbReference>
<keyword evidence="1" id="KW-0812">Transmembrane</keyword>
<gene>
    <name evidence="2" type="ORF">SPOG_02244</name>
</gene>
<proteinExistence type="predicted"/>
<dbReference type="Gene3D" id="3.40.50.720">
    <property type="entry name" value="NAD(P)-binding Rossmann-like Domain"/>
    <property type="match status" value="1"/>
</dbReference>
<accession>S9VZ14</accession>
<evidence type="ECO:0000256" key="1">
    <source>
        <dbReference type="SAM" id="Phobius"/>
    </source>
</evidence>
<dbReference type="RefSeq" id="XP_013023639.1">
    <property type="nucleotide sequence ID" value="XM_013168185.1"/>
</dbReference>
<dbReference type="OrthoDB" id="5308060at2759"/>
<name>S9VZ14_SCHCR</name>
<keyword evidence="1" id="KW-1133">Transmembrane helix</keyword>
<dbReference type="GeneID" id="25036568"/>
<dbReference type="AlphaFoldDB" id="S9VZ14"/>
<dbReference type="EMBL" id="KE546991">
    <property type="protein sequence ID" value="EPY51065.1"/>
    <property type="molecule type" value="Genomic_DNA"/>
</dbReference>
<evidence type="ECO:0000313" key="2">
    <source>
        <dbReference type="EMBL" id="EPY51065.1"/>
    </source>
</evidence>
<dbReference type="InterPro" id="IPR013952">
    <property type="entry name" value="DUF1776_fun"/>
</dbReference>
<protein>
    <submittedName>
        <fullName evidence="2">DUF1776 family protein</fullName>
    </submittedName>
</protein>
<keyword evidence="1" id="KW-0472">Membrane</keyword>
<sequence>MNPERWAADLFGNVKDFSLHVLDFVHEKSTSSNPPAAPPVKPLGSQFVSFMNRNRVSVGLGSAAIFLAGLSYYKRYDYVKKRRAPRAPNHQKTQVMVLSAWNSLASIIAHDLDRRGFIVVVLVRDASEAATVSMQQRPYIQSLIVTQNEAVERFLSSFSNQRGPKEYALRLRGLVLVPTGDSLYTPIENIGKDAWFHAFQQLGESFANVSRLIPVLKDQKSRIIGLSHGILSAYEPPNYAIPSILSSSIETFLHTLKRESGLRVVCIKLGNLSFLNYDHSSSPASGVYPPAVCTERKVLNKIFDCLLDFWSTPNRHVGSRTFFLIHISHFLPTCVLDVMFSFFHKTKHLSCALVKRV</sequence>
<dbReference type="Pfam" id="PF08643">
    <property type="entry name" value="DUF1776"/>
    <property type="match status" value="1"/>
</dbReference>
<dbReference type="InterPro" id="IPR036291">
    <property type="entry name" value="NAD(P)-bd_dom_sf"/>
</dbReference>
<keyword evidence="3" id="KW-1185">Reference proteome</keyword>
<dbReference type="HOGENOM" id="CLU_776491_0_0_1"/>
<organism evidence="2 3">
    <name type="scientific">Schizosaccharomyces cryophilus (strain OY26 / ATCC MYA-4695 / CBS 11777 / NBRC 106824 / NRRL Y48691)</name>
    <name type="common">Fission yeast</name>
    <dbReference type="NCBI Taxonomy" id="653667"/>
    <lineage>
        <taxon>Eukaryota</taxon>
        <taxon>Fungi</taxon>
        <taxon>Dikarya</taxon>
        <taxon>Ascomycota</taxon>
        <taxon>Taphrinomycotina</taxon>
        <taxon>Schizosaccharomycetes</taxon>
        <taxon>Schizosaccharomycetales</taxon>
        <taxon>Schizosaccharomycetaceae</taxon>
        <taxon>Schizosaccharomyces</taxon>
    </lineage>
</organism>
<dbReference type="STRING" id="653667.S9VZ14"/>
<reference evidence="2 3" key="1">
    <citation type="journal article" date="2011" name="Science">
        <title>Comparative functional genomics of the fission yeasts.</title>
        <authorList>
            <person name="Rhind N."/>
            <person name="Chen Z."/>
            <person name="Yassour M."/>
            <person name="Thompson D.A."/>
            <person name="Haas B.J."/>
            <person name="Habib N."/>
            <person name="Wapinski I."/>
            <person name="Roy S."/>
            <person name="Lin M.F."/>
            <person name="Heiman D.I."/>
            <person name="Young S.K."/>
            <person name="Furuya K."/>
            <person name="Guo Y."/>
            <person name="Pidoux A."/>
            <person name="Chen H.M."/>
            <person name="Robbertse B."/>
            <person name="Goldberg J.M."/>
            <person name="Aoki K."/>
            <person name="Bayne E.H."/>
            <person name="Berlin A.M."/>
            <person name="Desjardins C.A."/>
            <person name="Dobbs E."/>
            <person name="Dukaj L."/>
            <person name="Fan L."/>
            <person name="FitzGerald M.G."/>
            <person name="French C."/>
            <person name="Gujja S."/>
            <person name="Hansen K."/>
            <person name="Keifenheim D."/>
            <person name="Levin J.Z."/>
            <person name="Mosher R.A."/>
            <person name="Mueller C.A."/>
            <person name="Pfiffner J."/>
            <person name="Priest M."/>
            <person name="Russ C."/>
            <person name="Smialowska A."/>
            <person name="Swoboda P."/>
            <person name="Sykes S.M."/>
            <person name="Vaughn M."/>
            <person name="Vengrova S."/>
            <person name="Yoder R."/>
            <person name="Zeng Q."/>
            <person name="Allshire R."/>
            <person name="Baulcombe D."/>
            <person name="Birren B.W."/>
            <person name="Brown W."/>
            <person name="Ekwall K."/>
            <person name="Kellis M."/>
            <person name="Leatherwood J."/>
            <person name="Levin H."/>
            <person name="Margalit H."/>
            <person name="Martienssen R."/>
            <person name="Nieduszynski C.A."/>
            <person name="Spatafora J.W."/>
            <person name="Friedman N."/>
            <person name="Dalgaard J.Z."/>
            <person name="Baumann P."/>
            <person name="Niki H."/>
            <person name="Regev A."/>
            <person name="Nusbaum C."/>
        </authorList>
    </citation>
    <scope>NUCLEOTIDE SEQUENCE [LARGE SCALE GENOMIC DNA]</scope>
    <source>
        <strain evidence="3">OY26 / ATCC MYA-4695 / CBS 11777 / NBRC 106824 / NRRL Y48691</strain>
    </source>
</reference>
<dbReference type="Proteomes" id="UP000015464">
    <property type="component" value="Unassembled WGS sequence"/>
</dbReference>